<evidence type="ECO:0000259" key="14">
    <source>
        <dbReference type="Pfam" id="PF00288"/>
    </source>
</evidence>
<reference evidence="15" key="2">
    <citation type="submission" date="2021-01" db="EMBL/GenBank/DDBJ databases">
        <authorList>
            <person name="Schikora-Tamarit M.A."/>
        </authorList>
    </citation>
    <scope>NUCLEOTIDE SEQUENCE</scope>
    <source>
        <strain evidence="15">CBS6341</strain>
    </source>
</reference>
<dbReference type="Pfam" id="PF00288">
    <property type="entry name" value="GHMP_kinases_N"/>
    <property type="match status" value="1"/>
</dbReference>
<keyword evidence="6" id="KW-0547">Nucleotide-binding</keyword>
<dbReference type="Proteomes" id="UP000769528">
    <property type="component" value="Unassembled WGS sequence"/>
</dbReference>
<dbReference type="InterPro" id="IPR006204">
    <property type="entry name" value="GHMP_kinase_N_dom"/>
</dbReference>
<evidence type="ECO:0000256" key="5">
    <source>
        <dbReference type="ARBA" id="ARBA00022679"/>
    </source>
</evidence>
<dbReference type="PANTHER" id="PTHR31814">
    <property type="match status" value="1"/>
</dbReference>
<evidence type="ECO:0000256" key="6">
    <source>
        <dbReference type="ARBA" id="ARBA00022741"/>
    </source>
</evidence>
<gene>
    <name evidence="15" type="ORF">WICMUC_000301</name>
</gene>
<evidence type="ECO:0000256" key="11">
    <source>
        <dbReference type="ARBA" id="ARBA00023221"/>
    </source>
</evidence>
<dbReference type="EMBL" id="JAEUBF010000111">
    <property type="protein sequence ID" value="KAH3680461.1"/>
    <property type="molecule type" value="Genomic_DNA"/>
</dbReference>
<evidence type="ECO:0000256" key="8">
    <source>
        <dbReference type="ARBA" id="ARBA00022840"/>
    </source>
</evidence>
<accession>A0A9P8TIW2</accession>
<dbReference type="NCBIfam" id="TIGR01219">
    <property type="entry name" value="Pmev_kin_ERG8"/>
    <property type="match status" value="1"/>
</dbReference>
<dbReference type="InterPro" id="IPR020568">
    <property type="entry name" value="Ribosomal_Su5_D2-typ_SF"/>
</dbReference>
<keyword evidence="4 13" id="KW-0444">Lipid biosynthesis</keyword>
<comment type="similarity">
    <text evidence="2 13">Belongs to the GHMP kinase family. Mevalonate kinase subfamily.</text>
</comment>
<evidence type="ECO:0000256" key="4">
    <source>
        <dbReference type="ARBA" id="ARBA00022516"/>
    </source>
</evidence>
<keyword evidence="8" id="KW-0067">ATP-binding</keyword>
<evidence type="ECO:0000256" key="2">
    <source>
        <dbReference type="ARBA" id="ARBA00006495"/>
    </source>
</evidence>
<dbReference type="InterPro" id="IPR016005">
    <property type="entry name" value="Erg8"/>
</dbReference>
<evidence type="ECO:0000256" key="7">
    <source>
        <dbReference type="ARBA" id="ARBA00022777"/>
    </source>
</evidence>
<feature type="domain" description="GHMP kinase N-terminal" evidence="14">
    <location>
        <begin position="139"/>
        <end position="202"/>
    </location>
</feature>
<dbReference type="EC" id="2.7.4.2" evidence="3 13"/>
<sequence length="445" mass="49159">MKAFSAPGKALIAGGYLVLDKQFDSYVVALSSRMHAVVKGEDSDSIESTIRIKSPQFLEGEWCYKYNHDSSNFRIIEISGRKNPFAEATVLTVLSYANPLISSNISITIFSDPGYHSQENVIQKGQFLYHSQKITDVAKTGLGSSAGLVTVLTTSLLSFYWNTLDIKSLEHLEIIHNLAQVAHCQAQGKVGSGFDVAAATFGSIVYKRFDPSFINDLATDLTKEEQHKEISKVVKLDWGIKNDRVALPKGIRLVMGDIKGGSNTPKLVSKVLQWRKDDPESEKIYSALNESNMKLVESLSKINNLVKTSPEQYTDILSTIKELSSSEILSETDLKLIPFQEVIESTSKIRSNFRVITERSGAEIEPQPQTILLDECNKIKGVLSGVVPGAGGYDAISLLVEENSIGNLLKAKETNPIFKNVEWLSLTEQDIGIQEENVASYIDFL</sequence>
<comment type="pathway">
    <text evidence="1 13">Isoprenoid biosynthesis; isopentenyl diphosphate biosynthesis via mevalonate pathway; isopentenyl diphosphate from (R)-mevalonate: step 2/3.</text>
</comment>
<comment type="caution">
    <text evidence="15">The sequence shown here is derived from an EMBL/GenBank/DDBJ whole genome shotgun (WGS) entry which is preliminary data.</text>
</comment>
<dbReference type="PANTHER" id="PTHR31814:SF2">
    <property type="entry name" value="PHOSPHOMEVALONATE KINASE"/>
    <property type="match status" value="1"/>
</dbReference>
<comment type="catalytic activity">
    <reaction evidence="12">
        <text>(R)-5-phosphomevalonate + ATP = (R)-5-diphosphomevalonate + ADP</text>
        <dbReference type="Rhea" id="RHEA:16341"/>
        <dbReference type="ChEBI" id="CHEBI:30616"/>
        <dbReference type="ChEBI" id="CHEBI:57557"/>
        <dbReference type="ChEBI" id="CHEBI:58146"/>
        <dbReference type="ChEBI" id="CHEBI:456216"/>
        <dbReference type="EC" id="2.7.4.2"/>
    </reaction>
    <physiologicalReaction direction="left-to-right" evidence="12">
        <dbReference type="Rhea" id="RHEA:16342"/>
    </physiologicalReaction>
</comment>
<dbReference type="GO" id="GO:0019287">
    <property type="term" value="P:isopentenyl diphosphate biosynthetic process, mevalonate pathway"/>
    <property type="evidence" value="ECO:0007669"/>
    <property type="project" value="UniProtKB-UniRule"/>
</dbReference>
<dbReference type="GO" id="GO:0004631">
    <property type="term" value="F:phosphomevalonate kinase activity"/>
    <property type="evidence" value="ECO:0007669"/>
    <property type="project" value="UniProtKB-UniRule"/>
</dbReference>
<dbReference type="InterPro" id="IPR035102">
    <property type="entry name" value="Phosphomevalonate_kinase"/>
</dbReference>
<evidence type="ECO:0000313" key="15">
    <source>
        <dbReference type="EMBL" id="KAH3680461.1"/>
    </source>
</evidence>
<name>A0A9P8TIW2_9ASCO</name>
<dbReference type="GO" id="GO:0005777">
    <property type="term" value="C:peroxisome"/>
    <property type="evidence" value="ECO:0007669"/>
    <property type="project" value="TreeGrafter"/>
</dbReference>
<reference evidence="15" key="1">
    <citation type="journal article" date="2021" name="Open Biol.">
        <title>Shared evolutionary footprints suggest mitochondrial oxidative damage underlies multiple complex I losses in fungi.</title>
        <authorList>
            <person name="Schikora-Tamarit M.A."/>
            <person name="Marcet-Houben M."/>
            <person name="Nosek J."/>
            <person name="Gabaldon T."/>
        </authorList>
    </citation>
    <scope>NUCLEOTIDE SEQUENCE</scope>
    <source>
        <strain evidence="15">CBS6341</strain>
    </source>
</reference>
<keyword evidence="11 13" id="KW-0753">Steroid metabolism</keyword>
<organism evidence="15 16">
    <name type="scientific">Wickerhamomyces mucosus</name>
    <dbReference type="NCBI Taxonomy" id="1378264"/>
    <lineage>
        <taxon>Eukaryota</taxon>
        <taxon>Fungi</taxon>
        <taxon>Dikarya</taxon>
        <taxon>Ascomycota</taxon>
        <taxon>Saccharomycotina</taxon>
        <taxon>Saccharomycetes</taxon>
        <taxon>Phaffomycetales</taxon>
        <taxon>Wickerhamomycetaceae</taxon>
        <taxon>Wickerhamomyces</taxon>
    </lineage>
</organism>
<proteinExistence type="inferred from homology"/>
<keyword evidence="7 13" id="KW-0418">Kinase</keyword>
<dbReference type="GO" id="GO:0005524">
    <property type="term" value="F:ATP binding"/>
    <property type="evidence" value="ECO:0007669"/>
    <property type="project" value="UniProtKB-UniRule"/>
</dbReference>
<keyword evidence="10 13" id="KW-0443">Lipid metabolism</keyword>
<dbReference type="OrthoDB" id="10262935at2759"/>
<evidence type="ECO:0000256" key="10">
    <source>
        <dbReference type="ARBA" id="ARBA00023098"/>
    </source>
</evidence>
<dbReference type="AlphaFoldDB" id="A0A9P8TIW2"/>
<keyword evidence="16" id="KW-1185">Reference proteome</keyword>
<keyword evidence="9 13" id="KW-0752">Steroid biosynthesis</keyword>
<dbReference type="GO" id="GO:0006696">
    <property type="term" value="P:ergosterol biosynthetic process"/>
    <property type="evidence" value="ECO:0007669"/>
    <property type="project" value="TreeGrafter"/>
</dbReference>
<dbReference type="InterPro" id="IPR014721">
    <property type="entry name" value="Ribsml_uS5_D2-typ_fold_subgr"/>
</dbReference>
<dbReference type="Gene3D" id="3.30.230.10">
    <property type="match status" value="1"/>
</dbReference>
<evidence type="ECO:0000256" key="12">
    <source>
        <dbReference type="ARBA" id="ARBA00029326"/>
    </source>
</evidence>
<evidence type="ECO:0000256" key="3">
    <source>
        <dbReference type="ARBA" id="ARBA00012958"/>
    </source>
</evidence>
<evidence type="ECO:0000256" key="9">
    <source>
        <dbReference type="ARBA" id="ARBA00022955"/>
    </source>
</evidence>
<keyword evidence="5 13" id="KW-0808">Transferase</keyword>
<evidence type="ECO:0000256" key="1">
    <source>
        <dbReference type="ARBA" id="ARBA00005017"/>
    </source>
</evidence>
<dbReference type="GO" id="GO:0010142">
    <property type="term" value="P:farnesyl diphosphate biosynthetic process, mevalonate pathway"/>
    <property type="evidence" value="ECO:0007669"/>
    <property type="project" value="TreeGrafter"/>
</dbReference>
<evidence type="ECO:0000256" key="13">
    <source>
        <dbReference type="PIRNR" id="PIRNR017288"/>
    </source>
</evidence>
<evidence type="ECO:0000313" key="16">
    <source>
        <dbReference type="Proteomes" id="UP000769528"/>
    </source>
</evidence>
<protein>
    <recommendedName>
        <fullName evidence="3 13">Phosphomevalonate kinase</fullName>
        <ecNumber evidence="3 13">2.7.4.2</ecNumber>
    </recommendedName>
</protein>
<dbReference type="PIRSF" id="PIRSF017288">
    <property type="entry name" value="PMK_GHMP_euk"/>
    <property type="match status" value="1"/>
</dbReference>
<dbReference type="SUPFAM" id="SSF54211">
    <property type="entry name" value="Ribosomal protein S5 domain 2-like"/>
    <property type="match status" value="1"/>
</dbReference>